<gene>
    <name evidence="1" type="ORF">GON05_31700</name>
</gene>
<proteinExistence type="predicted"/>
<evidence type="ECO:0000313" key="2">
    <source>
        <dbReference type="Proteomes" id="UP000467637"/>
    </source>
</evidence>
<organism evidence="1 2">
    <name type="scientific">Paenibacillus anseongense</name>
    <dbReference type="NCBI Taxonomy" id="2682845"/>
    <lineage>
        <taxon>Bacteria</taxon>
        <taxon>Bacillati</taxon>
        <taxon>Bacillota</taxon>
        <taxon>Bacilli</taxon>
        <taxon>Bacillales</taxon>
        <taxon>Paenibacillaceae</taxon>
        <taxon>Paenibacillus</taxon>
    </lineage>
</organism>
<keyword evidence="2" id="KW-1185">Reference proteome</keyword>
<protein>
    <submittedName>
        <fullName evidence="1">AAA family ATPase</fullName>
    </submittedName>
</protein>
<name>A0ABW9UMQ1_9BACL</name>
<reference evidence="1 2" key="1">
    <citation type="submission" date="2019-12" db="EMBL/GenBank/DDBJ databases">
        <authorList>
            <person name="Huq M.A."/>
        </authorList>
    </citation>
    <scope>NUCLEOTIDE SEQUENCE [LARGE SCALE GENOMIC DNA]</scope>
    <source>
        <strain evidence="1 2">MAH-34</strain>
    </source>
</reference>
<dbReference type="Proteomes" id="UP000467637">
    <property type="component" value="Unassembled WGS sequence"/>
</dbReference>
<dbReference type="EMBL" id="WSEM01000034">
    <property type="protein sequence ID" value="MVQ39165.1"/>
    <property type="molecule type" value="Genomic_DNA"/>
</dbReference>
<comment type="caution">
    <text evidence="1">The sequence shown here is derived from an EMBL/GenBank/DDBJ whole genome shotgun (WGS) entry which is preliminary data.</text>
</comment>
<dbReference type="Pfam" id="PF13671">
    <property type="entry name" value="AAA_33"/>
    <property type="match status" value="1"/>
</dbReference>
<dbReference type="RefSeq" id="WP_157325051.1">
    <property type="nucleotide sequence ID" value="NZ_WSEM01000034.1"/>
</dbReference>
<dbReference type="Gene3D" id="3.40.50.300">
    <property type="entry name" value="P-loop containing nucleotide triphosphate hydrolases"/>
    <property type="match status" value="1"/>
</dbReference>
<dbReference type="InterPro" id="IPR027417">
    <property type="entry name" value="P-loop_NTPase"/>
</dbReference>
<sequence>MNRLVIMTVGITHSGKTTFAKELESVLQEAVIIDQDNHAEFINSHYKKLLPKEGPNTLKFSITNAIVEYAVLQSNFDIILSNCNLNKSGRTNVLRYFHEKGFKSIIVYFNLSIEILRARVEQTQRSKTIFRSASSFLEVLERQGNLGEIPPSKDEANYLFEIKDPNNITDIIQQIEAISISEVSFRSRDDS</sequence>
<accession>A0ABW9UMQ1</accession>
<evidence type="ECO:0000313" key="1">
    <source>
        <dbReference type="EMBL" id="MVQ39165.1"/>
    </source>
</evidence>
<dbReference type="SUPFAM" id="SSF52540">
    <property type="entry name" value="P-loop containing nucleoside triphosphate hydrolases"/>
    <property type="match status" value="1"/>
</dbReference>